<protein>
    <submittedName>
        <fullName evidence="1">Uncharacterized protein</fullName>
    </submittedName>
</protein>
<sequence>MTFFNEDWCGLAWTAWLPFTNPTTFRQLPTTPGLYRIRAIGINELIWRRSDLLLRIVRDKKRACAQAPFTLI</sequence>
<dbReference type="EMBL" id="BNJK01000001">
    <property type="protein sequence ID" value="GHO96569.1"/>
    <property type="molecule type" value="Genomic_DNA"/>
</dbReference>
<reference evidence="1" key="1">
    <citation type="submission" date="2020-10" db="EMBL/GenBank/DDBJ databases">
        <title>Taxonomic study of unclassified bacteria belonging to the class Ktedonobacteria.</title>
        <authorList>
            <person name="Yabe S."/>
            <person name="Wang C.M."/>
            <person name="Zheng Y."/>
            <person name="Sakai Y."/>
            <person name="Cavaletti L."/>
            <person name="Monciardini P."/>
            <person name="Donadio S."/>
        </authorList>
    </citation>
    <scope>NUCLEOTIDE SEQUENCE</scope>
    <source>
        <strain evidence="1">ID150040</strain>
    </source>
</reference>
<evidence type="ECO:0000313" key="2">
    <source>
        <dbReference type="Proteomes" id="UP000597444"/>
    </source>
</evidence>
<name>A0A8J3IJ99_9CHLR</name>
<accession>A0A8J3IJ99</accession>
<dbReference type="Proteomes" id="UP000597444">
    <property type="component" value="Unassembled WGS sequence"/>
</dbReference>
<proteinExistence type="predicted"/>
<gene>
    <name evidence="1" type="ORF">KSF_066170</name>
</gene>
<evidence type="ECO:0000313" key="1">
    <source>
        <dbReference type="EMBL" id="GHO96569.1"/>
    </source>
</evidence>
<comment type="caution">
    <text evidence="1">The sequence shown here is derived from an EMBL/GenBank/DDBJ whole genome shotgun (WGS) entry which is preliminary data.</text>
</comment>
<dbReference type="AlphaFoldDB" id="A0A8J3IJ99"/>
<organism evidence="1 2">
    <name type="scientific">Reticulibacter mediterranei</name>
    <dbReference type="NCBI Taxonomy" id="2778369"/>
    <lineage>
        <taxon>Bacteria</taxon>
        <taxon>Bacillati</taxon>
        <taxon>Chloroflexota</taxon>
        <taxon>Ktedonobacteria</taxon>
        <taxon>Ktedonobacterales</taxon>
        <taxon>Reticulibacteraceae</taxon>
        <taxon>Reticulibacter</taxon>
    </lineage>
</organism>
<keyword evidence="2" id="KW-1185">Reference proteome</keyword>